<dbReference type="AlphaFoldDB" id="A0A0J7YM93"/>
<dbReference type="SUPFAM" id="SSF54236">
    <property type="entry name" value="Ubiquitin-like"/>
    <property type="match status" value="1"/>
</dbReference>
<feature type="compositionally biased region" description="Polar residues" evidence="1">
    <location>
        <begin position="1"/>
        <end position="18"/>
    </location>
</feature>
<dbReference type="Pfam" id="PF11976">
    <property type="entry name" value="Rad60-SLD"/>
    <property type="match status" value="1"/>
</dbReference>
<feature type="region of interest" description="Disordered" evidence="1">
    <location>
        <begin position="1"/>
        <end position="25"/>
    </location>
</feature>
<dbReference type="EMBL" id="KQ124191">
    <property type="protein sequence ID" value="KMS64741.1"/>
    <property type="molecule type" value="Genomic_DNA"/>
</dbReference>
<keyword evidence="4" id="KW-1185">Reference proteome</keyword>
<dbReference type="InterPro" id="IPR029071">
    <property type="entry name" value="Ubiquitin-like_domsf"/>
</dbReference>
<dbReference type="Proteomes" id="UP000035740">
    <property type="component" value="Unassembled WGS sequence"/>
</dbReference>
<accession>A0A0J7YM93</accession>
<name>A0A0J7YM93_BETVV</name>
<proteinExistence type="predicted"/>
<dbReference type="InterPro" id="IPR000626">
    <property type="entry name" value="Ubiquitin-like_dom"/>
</dbReference>
<evidence type="ECO:0000313" key="4">
    <source>
        <dbReference type="Proteomes" id="UP000035740"/>
    </source>
</evidence>
<evidence type="ECO:0000259" key="2">
    <source>
        <dbReference type="PROSITE" id="PS50053"/>
    </source>
</evidence>
<dbReference type="eggNOG" id="KOG1769">
    <property type="taxonomic scope" value="Eukaryota"/>
</dbReference>
<evidence type="ECO:0000256" key="1">
    <source>
        <dbReference type="SAM" id="MobiDB-lite"/>
    </source>
</evidence>
<dbReference type="OrthoDB" id="442921at2759"/>
<sequence length="115" mass="12722">MEACGSSQAHSPTPNSAVTGDDIASSKISNDEKTVKITVQKQHTRDLTFLVKRNRPLGKLMLNYCLQMGLNDKGFKFTYLGKPLKDSESPLDLQMEDEDVIDCWDDMIGGSARAI</sequence>
<dbReference type="InterPro" id="IPR022617">
    <property type="entry name" value="Rad60/SUMO-like_dom"/>
</dbReference>
<gene>
    <name evidence="3" type="ORF">BVRB_017180</name>
</gene>
<reference evidence="3 4" key="1">
    <citation type="journal article" date="2014" name="Nature">
        <title>The genome of the recently domesticated crop plant sugar beet (Beta vulgaris).</title>
        <authorList>
            <person name="Dohm J.C."/>
            <person name="Minoche A.E."/>
            <person name="Holtgrawe D."/>
            <person name="Capella-Gutierrez S."/>
            <person name="Zakrzewski F."/>
            <person name="Tafer H."/>
            <person name="Rupp O."/>
            <person name="Sorensen T.R."/>
            <person name="Stracke R."/>
            <person name="Reinhardt R."/>
            <person name="Goesmann A."/>
            <person name="Kraft T."/>
            <person name="Schulz B."/>
            <person name="Stadler P.F."/>
            <person name="Schmidt T."/>
            <person name="Gabaldon T."/>
            <person name="Lehrach H."/>
            <person name="Weisshaar B."/>
            <person name="Himmelbauer H."/>
        </authorList>
    </citation>
    <scope>NUCLEOTIDE SEQUENCE [LARGE SCALE GENOMIC DNA]</scope>
    <source>
        <tissue evidence="3">Taproot</tissue>
    </source>
</reference>
<protein>
    <recommendedName>
        <fullName evidence="2">Ubiquitin-like domain-containing protein</fullName>
    </recommendedName>
</protein>
<dbReference type="PANTHER" id="PTHR10562">
    <property type="entry name" value="SMALL UBIQUITIN-RELATED MODIFIER"/>
    <property type="match status" value="1"/>
</dbReference>
<dbReference type="Gramene" id="KMS64741">
    <property type="protein sequence ID" value="KMS64741"/>
    <property type="gene ID" value="BVRB_017180"/>
</dbReference>
<dbReference type="PROSITE" id="PS50053">
    <property type="entry name" value="UBIQUITIN_2"/>
    <property type="match status" value="1"/>
</dbReference>
<evidence type="ECO:0000313" key="3">
    <source>
        <dbReference type="EMBL" id="KMS64741.1"/>
    </source>
</evidence>
<dbReference type="CDD" id="cd01763">
    <property type="entry name" value="Ubl_SUMO_like"/>
    <property type="match status" value="1"/>
</dbReference>
<dbReference type="KEGG" id="bvg:104886232"/>
<dbReference type="OMA" id="QHTRDLT"/>
<dbReference type="Gene3D" id="3.10.20.90">
    <property type="entry name" value="Phosphatidylinositol 3-kinase Catalytic Subunit, Chain A, domain 1"/>
    <property type="match status" value="1"/>
</dbReference>
<feature type="domain" description="Ubiquitin-like" evidence="2">
    <location>
        <begin position="35"/>
        <end position="110"/>
    </location>
</feature>
<organism evidence="3 4">
    <name type="scientific">Beta vulgaris subsp. vulgaris</name>
    <name type="common">Beet</name>
    <dbReference type="NCBI Taxonomy" id="3555"/>
    <lineage>
        <taxon>Eukaryota</taxon>
        <taxon>Viridiplantae</taxon>
        <taxon>Streptophyta</taxon>
        <taxon>Embryophyta</taxon>
        <taxon>Tracheophyta</taxon>
        <taxon>Spermatophyta</taxon>
        <taxon>Magnoliopsida</taxon>
        <taxon>eudicotyledons</taxon>
        <taxon>Gunneridae</taxon>
        <taxon>Pentapetalae</taxon>
        <taxon>Caryophyllales</taxon>
        <taxon>Chenopodiaceae</taxon>
        <taxon>Betoideae</taxon>
        <taxon>Beta</taxon>
    </lineage>
</organism>